<dbReference type="Gene3D" id="3.30.700.10">
    <property type="entry name" value="Glycoprotein, Type 4 Pilin"/>
    <property type="match status" value="1"/>
</dbReference>
<keyword evidence="4" id="KW-0472">Membrane</keyword>
<name>A0A5C9A5S3_9GAMM</name>
<dbReference type="GO" id="GO:0009289">
    <property type="term" value="C:pilus"/>
    <property type="evidence" value="ECO:0007669"/>
    <property type="project" value="InterPro"/>
</dbReference>
<sequence>MGRPSVSIPRGYKEKAMKMQKQVQQGFTLIELMIVIAIVGILAAIALPAYQDYTIRAKMSEPMASLAEGKTSVQEYYVARGFLPDSASEAGITEFQNKDVVKSVWFTSAGGPALFASVQTSLYSGATDGADTFMLSGTTRSDGSIIWKCKQGTTDEIPAKYLPGSCR</sequence>
<evidence type="ECO:0000313" key="5">
    <source>
        <dbReference type="EMBL" id="TXS94957.1"/>
    </source>
</evidence>
<protein>
    <submittedName>
        <fullName evidence="5">Pilin</fullName>
    </submittedName>
</protein>
<evidence type="ECO:0000256" key="1">
    <source>
        <dbReference type="ARBA" id="ARBA00005233"/>
    </source>
</evidence>
<evidence type="ECO:0000256" key="4">
    <source>
        <dbReference type="SAM" id="Phobius"/>
    </source>
</evidence>
<evidence type="ECO:0000256" key="2">
    <source>
        <dbReference type="ARBA" id="ARBA00022481"/>
    </source>
</evidence>
<dbReference type="NCBIfam" id="TIGR02532">
    <property type="entry name" value="IV_pilin_GFxxxE"/>
    <property type="match status" value="1"/>
</dbReference>
<gene>
    <name evidence="5" type="ORF">FVW59_03385</name>
</gene>
<dbReference type="GO" id="GO:0007155">
    <property type="term" value="P:cell adhesion"/>
    <property type="evidence" value="ECO:0007669"/>
    <property type="project" value="InterPro"/>
</dbReference>
<dbReference type="InterPro" id="IPR012902">
    <property type="entry name" value="N_methyl_site"/>
</dbReference>
<dbReference type="InterPro" id="IPR045584">
    <property type="entry name" value="Pilin-like"/>
</dbReference>
<keyword evidence="2" id="KW-0488">Methylation</keyword>
<dbReference type="AlphaFoldDB" id="A0A5C9A5S3"/>
<dbReference type="PANTHER" id="PTHR30093">
    <property type="entry name" value="GENERAL SECRETION PATHWAY PROTEIN G"/>
    <property type="match status" value="1"/>
</dbReference>
<dbReference type="PROSITE" id="PS00409">
    <property type="entry name" value="PROKAR_NTER_METHYL"/>
    <property type="match status" value="1"/>
</dbReference>
<dbReference type="SUPFAM" id="SSF54523">
    <property type="entry name" value="Pili subunits"/>
    <property type="match status" value="1"/>
</dbReference>
<proteinExistence type="inferred from homology"/>
<keyword evidence="3" id="KW-0281">Fimbrium</keyword>
<evidence type="ECO:0000313" key="6">
    <source>
        <dbReference type="Proteomes" id="UP000321933"/>
    </source>
</evidence>
<keyword evidence="4" id="KW-0812">Transmembrane</keyword>
<keyword evidence="6" id="KW-1185">Reference proteome</keyword>
<dbReference type="EMBL" id="VRYZ01000001">
    <property type="protein sequence ID" value="TXS94957.1"/>
    <property type="molecule type" value="Genomic_DNA"/>
</dbReference>
<dbReference type="PANTHER" id="PTHR30093:SF34">
    <property type="entry name" value="PREPILIN PEPTIDASE-DEPENDENT PROTEIN D"/>
    <property type="match status" value="1"/>
</dbReference>
<dbReference type="Pfam" id="PF00114">
    <property type="entry name" value="Pilin"/>
    <property type="match status" value="1"/>
</dbReference>
<dbReference type="InterPro" id="IPR001082">
    <property type="entry name" value="Pilin"/>
</dbReference>
<organism evidence="5 6">
    <name type="scientific">Parahaliea aestuarii</name>
    <dbReference type="NCBI Taxonomy" id="1852021"/>
    <lineage>
        <taxon>Bacteria</taxon>
        <taxon>Pseudomonadati</taxon>
        <taxon>Pseudomonadota</taxon>
        <taxon>Gammaproteobacteria</taxon>
        <taxon>Cellvibrionales</taxon>
        <taxon>Halieaceae</taxon>
        <taxon>Parahaliea</taxon>
    </lineage>
</organism>
<keyword evidence="4" id="KW-1133">Transmembrane helix</keyword>
<comment type="caution">
    <text evidence="5">The sequence shown here is derived from an EMBL/GenBank/DDBJ whole genome shotgun (WGS) entry which is preliminary data.</text>
</comment>
<dbReference type="Proteomes" id="UP000321933">
    <property type="component" value="Unassembled WGS sequence"/>
</dbReference>
<accession>A0A5C9A5S3</accession>
<feature type="transmembrane region" description="Helical" evidence="4">
    <location>
        <begin position="27"/>
        <end position="50"/>
    </location>
</feature>
<evidence type="ECO:0000256" key="3">
    <source>
        <dbReference type="RuleBase" id="RU000389"/>
    </source>
</evidence>
<dbReference type="OrthoDB" id="5918848at2"/>
<comment type="similarity">
    <text evidence="1 3">Belongs to the N-Me-Phe pilin family.</text>
</comment>
<reference evidence="5 6" key="1">
    <citation type="submission" date="2019-08" db="EMBL/GenBank/DDBJ databases">
        <title>Parahaliea maris sp. nov., isolated from the surface seawater.</title>
        <authorList>
            <person name="Liu Y."/>
        </authorList>
    </citation>
    <scope>NUCLEOTIDE SEQUENCE [LARGE SCALE GENOMIC DNA]</scope>
    <source>
        <strain evidence="5 6">S2-26</strain>
    </source>
</reference>
<dbReference type="Pfam" id="PF07963">
    <property type="entry name" value="N_methyl"/>
    <property type="match status" value="1"/>
</dbReference>